<dbReference type="Proteomes" id="UP000309601">
    <property type="component" value="Unassembled WGS sequence"/>
</dbReference>
<evidence type="ECO:0000313" key="6">
    <source>
        <dbReference type="EMBL" id="TIC62067.1"/>
    </source>
</evidence>
<dbReference type="OrthoDB" id="3358261at2759"/>
<evidence type="ECO:0000313" key="8">
    <source>
        <dbReference type="Proteomes" id="UP000305362"/>
    </source>
</evidence>
<dbReference type="EMBL" id="SPRO01000052">
    <property type="protein sequence ID" value="TIC27723.1"/>
    <property type="molecule type" value="Genomic_DNA"/>
</dbReference>
<accession>A0A4T0QBV2</accession>
<dbReference type="EMBL" id="SPRW01000052">
    <property type="protein sequence ID" value="TIC62067.1"/>
    <property type="molecule type" value="Genomic_DNA"/>
</dbReference>
<protein>
    <submittedName>
        <fullName evidence="3">Uncharacterized protein</fullName>
    </submittedName>
</protein>
<gene>
    <name evidence="7" type="ORF">E3Q01_03491</name>
    <name evidence="6" type="ORF">E3Q02_03671</name>
    <name evidence="5" type="ORF">E3Q03_03445</name>
    <name evidence="4" type="ORF">E3Q10_03592</name>
    <name evidence="3" type="ORF">E3Q17_03626</name>
    <name evidence="2" type="ORF">E3Q22_03655</name>
</gene>
<dbReference type="Proteomes" id="UP000305362">
    <property type="component" value="Unassembled WGS sequence"/>
</dbReference>
<evidence type="ECO:0000313" key="2">
    <source>
        <dbReference type="EMBL" id="TIB76170.1"/>
    </source>
</evidence>
<dbReference type="Proteomes" id="UP000310708">
    <property type="component" value="Unassembled WGS sequence"/>
</dbReference>
<sequence>MLPNLQLPLQLFKNENVELSNQRMNLRPRRRQPIINNTQQSRIPNANNWDLDVNSTAFQDVMAGRPIGSQAFIDKLQRDETALKDHSSLIRDWGNSWIVPFGKRQTQLDEEHDAEISIEEDYLDDADDDDEELIEDGYEEGDLDDEIEDVDQSAFQSSPPEEEVDLDDDIPDQEA</sequence>
<evidence type="ECO:0000313" key="11">
    <source>
        <dbReference type="Proteomes" id="UP000309601"/>
    </source>
</evidence>
<name>A0A4T0QBV2_9BASI</name>
<reference evidence="8 9" key="1">
    <citation type="submission" date="2019-03" db="EMBL/GenBank/DDBJ databases">
        <title>Sequencing 25 genomes of Wallemia mellicola.</title>
        <authorList>
            <person name="Gostincar C."/>
        </authorList>
    </citation>
    <scope>NUCLEOTIDE SEQUENCE [LARGE SCALE GENOMIC DNA]</scope>
    <source>
        <strain evidence="3 10">EXF-1262</strain>
        <strain evidence="6 11">EXF-1274</strain>
        <strain evidence="5 8">EXF-1277</strain>
        <strain evidence="2 12">EXF-6152</strain>
        <strain evidence="7 13">EXF-757</strain>
        <strain evidence="4 9">EXF-8738</strain>
    </source>
</reference>
<evidence type="ECO:0000313" key="3">
    <source>
        <dbReference type="EMBL" id="TIB96911.1"/>
    </source>
</evidence>
<evidence type="ECO:0000313" key="4">
    <source>
        <dbReference type="EMBL" id="TIC27723.1"/>
    </source>
</evidence>
<dbReference type="Proteomes" id="UP000305647">
    <property type="component" value="Unassembled WGS sequence"/>
</dbReference>
<dbReference type="EMBL" id="SPRX01000052">
    <property type="protein sequence ID" value="TIC63193.1"/>
    <property type="molecule type" value="Genomic_DNA"/>
</dbReference>
<dbReference type="EMBL" id="SPRV01000047">
    <property type="protein sequence ID" value="TIC60117.1"/>
    <property type="molecule type" value="Genomic_DNA"/>
</dbReference>
<evidence type="ECO:0000313" key="5">
    <source>
        <dbReference type="EMBL" id="TIC60117.1"/>
    </source>
</evidence>
<comment type="caution">
    <text evidence="3">The sequence shown here is derived from an EMBL/GenBank/DDBJ whole genome shotgun (WGS) entry which is preliminary data.</text>
</comment>
<dbReference type="Proteomes" id="UP000310685">
    <property type="component" value="Unassembled WGS sequence"/>
</dbReference>
<dbReference type="EMBL" id="SPRC01000050">
    <property type="protein sequence ID" value="TIB76170.1"/>
    <property type="molecule type" value="Genomic_DNA"/>
</dbReference>
<feature type="region of interest" description="Disordered" evidence="1">
    <location>
        <begin position="151"/>
        <end position="175"/>
    </location>
</feature>
<evidence type="ECO:0000313" key="10">
    <source>
        <dbReference type="Proteomes" id="UP000307169"/>
    </source>
</evidence>
<dbReference type="EMBL" id="SPRH01000055">
    <property type="protein sequence ID" value="TIB96911.1"/>
    <property type="molecule type" value="Genomic_DNA"/>
</dbReference>
<evidence type="ECO:0000313" key="9">
    <source>
        <dbReference type="Proteomes" id="UP000305647"/>
    </source>
</evidence>
<dbReference type="Proteomes" id="UP000307169">
    <property type="component" value="Unassembled WGS sequence"/>
</dbReference>
<dbReference type="AlphaFoldDB" id="A0A4T0QBV2"/>
<evidence type="ECO:0000313" key="12">
    <source>
        <dbReference type="Proteomes" id="UP000310685"/>
    </source>
</evidence>
<evidence type="ECO:0000313" key="13">
    <source>
        <dbReference type="Proteomes" id="UP000310708"/>
    </source>
</evidence>
<organism evidence="3 10">
    <name type="scientific">Wallemia mellicola</name>
    <dbReference type="NCBI Taxonomy" id="1708541"/>
    <lineage>
        <taxon>Eukaryota</taxon>
        <taxon>Fungi</taxon>
        <taxon>Dikarya</taxon>
        <taxon>Basidiomycota</taxon>
        <taxon>Wallemiomycotina</taxon>
        <taxon>Wallemiomycetes</taxon>
        <taxon>Wallemiales</taxon>
        <taxon>Wallemiaceae</taxon>
        <taxon>Wallemia</taxon>
    </lineage>
</organism>
<feature type="compositionally biased region" description="Acidic residues" evidence="1">
    <location>
        <begin position="160"/>
        <end position="175"/>
    </location>
</feature>
<evidence type="ECO:0000313" key="7">
    <source>
        <dbReference type="EMBL" id="TIC63193.1"/>
    </source>
</evidence>
<proteinExistence type="predicted"/>
<evidence type="ECO:0000256" key="1">
    <source>
        <dbReference type="SAM" id="MobiDB-lite"/>
    </source>
</evidence>